<dbReference type="PROSITE" id="PS51144">
    <property type="entry name" value="ALPHA_CA_2"/>
    <property type="match status" value="1"/>
</dbReference>
<evidence type="ECO:0000259" key="1">
    <source>
        <dbReference type="PROSITE" id="PS51144"/>
    </source>
</evidence>
<reference evidence="2" key="1">
    <citation type="journal article" date="2012" name="Nature">
        <title>The tomato genome sequence provides insights into fleshy fruit evolution.</title>
        <authorList>
            <consortium name="Tomato Genome Consortium"/>
        </authorList>
    </citation>
    <scope>NUCLEOTIDE SEQUENCE [LARGE SCALE GENOMIC DNA]</scope>
    <source>
        <strain evidence="2">cv. Heinz 1706</strain>
    </source>
</reference>
<dbReference type="Gene3D" id="3.10.200.10">
    <property type="entry name" value="Alpha carbonic anhydrase"/>
    <property type="match status" value="1"/>
</dbReference>
<feature type="domain" description="Alpha-carbonic anhydrase" evidence="1">
    <location>
        <begin position="1"/>
        <end position="111"/>
    </location>
</feature>
<dbReference type="GO" id="GO:0008270">
    <property type="term" value="F:zinc ion binding"/>
    <property type="evidence" value="ECO:0007669"/>
    <property type="project" value="InterPro"/>
</dbReference>
<dbReference type="InterPro" id="IPR001148">
    <property type="entry name" value="CA_dom"/>
</dbReference>
<sequence length="111" mass="12376">MEAHMVHQSDDGRLAVVAIPFKIGAGHVKRVDDKGLKLGLVNPQQLGVKAEPFYRYIGSLTVPPCTEGIIWSARTVSMEQMMALRNFFLQGFEANARPVQGLHRRPVYLAM</sequence>
<dbReference type="OMA" id="CTEDIAW"/>
<dbReference type="PANTHER" id="PTHR18952">
    <property type="entry name" value="CARBONIC ANHYDRASE"/>
    <property type="match status" value="1"/>
</dbReference>
<dbReference type="Proteomes" id="UP000004994">
    <property type="component" value="Chromosome 10"/>
</dbReference>
<evidence type="ECO:0000313" key="2">
    <source>
        <dbReference type="EnsemblPlants" id="Solyc10g079275.1.1"/>
    </source>
</evidence>
<dbReference type="Gramene" id="Solyc10g079275.1.1">
    <property type="protein sequence ID" value="Solyc10g079275.1.1"/>
    <property type="gene ID" value="Solyc10g079275.1"/>
</dbReference>
<reference evidence="2" key="2">
    <citation type="submission" date="2019-01" db="UniProtKB">
        <authorList>
            <consortium name="EnsemblPlants"/>
        </authorList>
    </citation>
    <scope>IDENTIFICATION</scope>
    <source>
        <strain evidence="2">cv. Heinz 1706</strain>
    </source>
</reference>
<evidence type="ECO:0000313" key="3">
    <source>
        <dbReference type="Proteomes" id="UP000004994"/>
    </source>
</evidence>
<keyword evidence="3" id="KW-1185">Reference proteome</keyword>
<dbReference type="InterPro" id="IPR023561">
    <property type="entry name" value="Carbonic_anhydrase_a-class"/>
</dbReference>
<dbReference type="Pfam" id="PF00194">
    <property type="entry name" value="Carb_anhydrase"/>
    <property type="match status" value="1"/>
</dbReference>
<organism evidence="2">
    <name type="scientific">Solanum lycopersicum</name>
    <name type="common">Tomato</name>
    <name type="synonym">Lycopersicon esculentum</name>
    <dbReference type="NCBI Taxonomy" id="4081"/>
    <lineage>
        <taxon>Eukaryota</taxon>
        <taxon>Viridiplantae</taxon>
        <taxon>Streptophyta</taxon>
        <taxon>Embryophyta</taxon>
        <taxon>Tracheophyta</taxon>
        <taxon>Spermatophyta</taxon>
        <taxon>Magnoliopsida</taxon>
        <taxon>eudicotyledons</taxon>
        <taxon>Gunneridae</taxon>
        <taxon>Pentapetalae</taxon>
        <taxon>asterids</taxon>
        <taxon>lamiids</taxon>
        <taxon>Solanales</taxon>
        <taxon>Solanaceae</taxon>
        <taxon>Solanoideae</taxon>
        <taxon>Solaneae</taxon>
        <taxon>Solanum</taxon>
        <taxon>Solanum subgen. Lycopersicon</taxon>
    </lineage>
</organism>
<dbReference type="PANTHER" id="PTHR18952:SF271">
    <property type="entry name" value="ALPHA CARBONIC ANHYDRASE 4-RELATED"/>
    <property type="match status" value="1"/>
</dbReference>
<dbReference type="InterPro" id="IPR036398">
    <property type="entry name" value="CA_dom_sf"/>
</dbReference>
<accession>A0A3Q7IKG2</accession>
<dbReference type="InterPro" id="IPR041891">
    <property type="entry name" value="Alpha_CA_prokaryot-like"/>
</dbReference>
<dbReference type="CDD" id="cd03124">
    <property type="entry name" value="alpha_CA_prokaryotic_like"/>
    <property type="match status" value="1"/>
</dbReference>
<dbReference type="InParanoid" id="A0A3Q7IKG2"/>
<dbReference type="EnsemblPlants" id="Solyc10g079275.1.1">
    <property type="protein sequence ID" value="Solyc10g079275.1.1"/>
    <property type="gene ID" value="Solyc10g079275.1"/>
</dbReference>
<dbReference type="STRING" id="4081.A0A3Q7IKG2"/>
<protein>
    <recommendedName>
        <fullName evidence="1">Alpha-carbonic anhydrase domain-containing protein</fullName>
    </recommendedName>
</protein>
<dbReference type="SUPFAM" id="SSF51069">
    <property type="entry name" value="Carbonic anhydrase"/>
    <property type="match status" value="1"/>
</dbReference>
<name>A0A3Q7IKG2_SOLLC</name>
<dbReference type="AlphaFoldDB" id="A0A3Q7IKG2"/>
<proteinExistence type="predicted"/>
<dbReference type="GO" id="GO:0004089">
    <property type="term" value="F:carbonate dehydratase activity"/>
    <property type="evidence" value="ECO:0007669"/>
    <property type="project" value="InterPro"/>
</dbReference>